<organism evidence="2 3">
    <name type="scientific">Gigaspora rosea</name>
    <dbReference type="NCBI Taxonomy" id="44941"/>
    <lineage>
        <taxon>Eukaryota</taxon>
        <taxon>Fungi</taxon>
        <taxon>Fungi incertae sedis</taxon>
        <taxon>Mucoromycota</taxon>
        <taxon>Glomeromycotina</taxon>
        <taxon>Glomeromycetes</taxon>
        <taxon>Diversisporales</taxon>
        <taxon>Gigasporaceae</taxon>
        <taxon>Gigaspora</taxon>
    </lineage>
</organism>
<proteinExistence type="predicted"/>
<evidence type="ECO:0000256" key="1">
    <source>
        <dbReference type="SAM" id="MobiDB-lite"/>
    </source>
</evidence>
<accession>A0A397UJP1</accession>
<dbReference type="AlphaFoldDB" id="A0A397UJP1"/>
<protein>
    <submittedName>
        <fullName evidence="2">Uncharacterized protein</fullName>
    </submittedName>
</protein>
<dbReference type="Proteomes" id="UP000266673">
    <property type="component" value="Unassembled WGS sequence"/>
</dbReference>
<reference evidence="2 3" key="1">
    <citation type="submission" date="2018-06" db="EMBL/GenBank/DDBJ databases">
        <title>Comparative genomics reveals the genomic features of Rhizophagus irregularis, R. cerebriforme, R. diaphanum and Gigaspora rosea, and their symbiotic lifestyle signature.</title>
        <authorList>
            <person name="Morin E."/>
            <person name="San Clemente H."/>
            <person name="Chen E.C.H."/>
            <person name="De La Providencia I."/>
            <person name="Hainaut M."/>
            <person name="Kuo A."/>
            <person name="Kohler A."/>
            <person name="Murat C."/>
            <person name="Tang N."/>
            <person name="Roy S."/>
            <person name="Loubradou J."/>
            <person name="Henrissat B."/>
            <person name="Grigoriev I.V."/>
            <person name="Corradi N."/>
            <person name="Roux C."/>
            <person name="Martin F.M."/>
        </authorList>
    </citation>
    <scope>NUCLEOTIDE SEQUENCE [LARGE SCALE GENOMIC DNA]</scope>
    <source>
        <strain evidence="2 3">DAOM 194757</strain>
    </source>
</reference>
<evidence type="ECO:0000313" key="3">
    <source>
        <dbReference type="Proteomes" id="UP000266673"/>
    </source>
</evidence>
<gene>
    <name evidence="2" type="ORF">C2G38_2205995</name>
</gene>
<feature type="region of interest" description="Disordered" evidence="1">
    <location>
        <begin position="90"/>
        <end position="112"/>
    </location>
</feature>
<comment type="caution">
    <text evidence="2">The sequence shown here is derived from an EMBL/GenBank/DDBJ whole genome shotgun (WGS) entry which is preliminary data.</text>
</comment>
<name>A0A397UJP1_9GLOM</name>
<sequence>MKSGDRPIRVQQRLITMPKTEDKITKVTEKHSNYDDKQRYNKTTSYVTAPKAKHSNKILSNSSSTKATIPKVVTPKMTTPKMTVPKITIPKTTTPKTMIPKTTTPKTTIPKQ</sequence>
<evidence type="ECO:0000313" key="2">
    <source>
        <dbReference type="EMBL" id="RIB10485.1"/>
    </source>
</evidence>
<keyword evidence="3" id="KW-1185">Reference proteome</keyword>
<dbReference type="EMBL" id="QKWP01001245">
    <property type="protein sequence ID" value="RIB10485.1"/>
    <property type="molecule type" value="Genomic_DNA"/>
</dbReference>